<gene>
    <name evidence="2" type="ORF">E2C01_071284</name>
</gene>
<keyword evidence="3" id="KW-1185">Reference proteome</keyword>
<feature type="transmembrane region" description="Helical" evidence="1">
    <location>
        <begin position="6"/>
        <end position="25"/>
    </location>
</feature>
<dbReference type="AlphaFoldDB" id="A0A5B7HWK8"/>
<protein>
    <submittedName>
        <fullName evidence="2">Uncharacterized protein</fullName>
    </submittedName>
</protein>
<keyword evidence="1" id="KW-1133">Transmembrane helix</keyword>
<accession>A0A5B7HWK8</accession>
<dbReference type="EMBL" id="VSRR010044375">
    <property type="protein sequence ID" value="MPC76850.1"/>
    <property type="molecule type" value="Genomic_DNA"/>
</dbReference>
<organism evidence="2 3">
    <name type="scientific">Portunus trituberculatus</name>
    <name type="common">Swimming crab</name>
    <name type="synonym">Neptunus trituberculatus</name>
    <dbReference type="NCBI Taxonomy" id="210409"/>
    <lineage>
        <taxon>Eukaryota</taxon>
        <taxon>Metazoa</taxon>
        <taxon>Ecdysozoa</taxon>
        <taxon>Arthropoda</taxon>
        <taxon>Crustacea</taxon>
        <taxon>Multicrustacea</taxon>
        <taxon>Malacostraca</taxon>
        <taxon>Eumalacostraca</taxon>
        <taxon>Eucarida</taxon>
        <taxon>Decapoda</taxon>
        <taxon>Pleocyemata</taxon>
        <taxon>Brachyura</taxon>
        <taxon>Eubrachyura</taxon>
        <taxon>Portunoidea</taxon>
        <taxon>Portunidae</taxon>
        <taxon>Portuninae</taxon>
        <taxon>Portunus</taxon>
    </lineage>
</organism>
<sequence>MFTTIARRRGALYVSWLLFLLYFIFLKTRNSDTRSADAVPYDEYDCGCPRFGPSLRSGDVLSLCSEWSSSRGGGQKVVAYSVYGDISKEEVNRQYYSEIKERAKDVATQYEGNVC</sequence>
<proteinExistence type="predicted"/>
<dbReference type="OrthoDB" id="204305at2759"/>
<evidence type="ECO:0000313" key="2">
    <source>
        <dbReference type="EMBL" id="MPC76850.1"/>
    </source>
</evidence>
<comment type="caution">
    <text evidence="2">The sequence shown here is derived from an EMBL/GenBank/DDBJ whole genome shotgun (WGS) entry which is preliminary data.</text>
</comment>
<keyword evidence="1" id="KW-0472">Membrane</keyword>
<dbReference type="Proteomes" id="UP000324222">
    <property type="component" value="Unassembled WGS sequence"/>
</dbReference>
<evidence type="ECO:0000313" key="3">
    <source>
        <dbReference type="Proteomes" id="UP000324222"/>
    </source>
</evidence>
<evidence type="ECO:0000256" key="1">
    <source>
        <dbReference type="SAM" id="Phobius"/>
    </source>
</evidence>
<name>A0A5B7HWK8_PORTR</name>
<reference evidence="2 3" key="1">
    <citation type="submission" date="2019-05" db="EMBL/GenBank/DDBJ databases">
        <title>Another draft genome of Portunus trituberculatus and its Hox gene families provides insights of decapod evolution.</title>
        <authorList>
            <person name="Jeong J.-H."/>
            <person name="Song I."/>
            <person name="Kim S."/>
            <person name="Choi T."/>
            <person name="Kim D."/>
            <person name="Ryu S."/>
            <person name="Kim W."/>
        </authorList>
    </citation>
    <scope>NUCLEOTIDE SEQUENCE [LARGE SCALE GENOMIC DNA]</scope>
    <source>
        <tissue evidence="2">Muscle</tissue>
    </source>
</reference>
<keyword evidence="1" id="KW-0812">Transmembrane</keyword>